<keyword evidence="2" id="KW-1185">Reference proteome</keyword>
<organism evidence="1 2">
    <name type="scientific">Ogataea philodendri</name>
    <dbReference type="NCBI Taxonomy" id="1378263"/>
    <lineage>
        <taxon>Eukaryota</taxon>
        <taxon>Fungi</taxon>
        <taxon>Dikarya</taxon>
        <taxon>Ascomycota</taxon>
        <taxon>Saccharomycotina</taxon>
        <taxon>Pichiomycetes</taxon>
        <taxon>Pichiales</taxon>
        <taxon>Pichiaceae</taxon>
        <taxon>Ogataea</taxon>
    </lineage>
</organism>
<reference evidence="1" key="1">
    <citation type="journal article" date="2021" name="Open Biol.">
        <title>Shared evolutionary footprints suggest mitochondrial oxidative damage underlies multiple complex I losses in fungi.</title>
        <authorList>
            <person name="Schikora-Tamarit M.A."/>
            <person name="Marcet-Houben M."/>
            <person name="Nosek J."/>
            <person name="Gabaldon T."/>
        </authorList>
    </citation>
    <scope>NUCLEOTIDE SEQUENCE</scope>
    <source>
        <strain evidence="1">CBS6075</strain>
    </source>
</reference>
<evidence type="ECO:0000313" key="2">
    <source>
        <dbReference type="Proteomes" id="UP000769157"/>
    </source>
</evidence>
<sequence length="184" mass="20538">MLPNRISGLGIRDTVGNGRKYGFMSSNSSAGWSVWFNSITNDINEFTVFCTRSNTWMSSRFTPALRNTLKLLVISVSSVFLRIRLVCWNPLTIANSSSSSANKSSNSRRCVSRDRLCGDRGKTRTVSLVVWSNCFKFEVMLVQTEAAETGSSRLLPDESSSTAFDPVRVFRSALRDFDRPNIAN</sequence>
<dbReference type="EMBL" id="JAEUBE010000504">
    <property type="protein sequence ID" value="KAH3660553.1"/>
    <property type="molecule type" value="Genomic_DNA"/>
</dbReference>
<accession>A0A9P8NVD2</accession>
<evidence type="ECO:0000313" key="1">
    <source>
        <dbReference type="EMBL" id="KAH3660553.1"/>
    </source>
</evidence>
<dbReference type="Proteomes" id="UP000769157">
    <property type="component" value="Unassembled WGS sequence"/>
</dbReference>
<dbReference type="GeneID" id="70239103"/>
<name>A0A9P8NVD2_9ASCO</name>
<reference evidence="1" key="2">
    <citation type="submission" date="2021-01" db="EMBL/GenBank/DDBJ databases">
        <authorList>
            <person name="Schikora-Tamarit M.A."/>
        </authorList>
    </citation>
    <scope>NUCLEOTIDE SEQUENCE</scope>
    <source>
        <strain evidence="1">CBS6075</strain>
    </source>
</reference>
<dbReference type="AlphaFoldDB" id="A0A9P8NVD2"/>
<comment type="caution">
    <text evidence="1">The sequence shown here is derived from an EMBL/GenBank/DDBJ whole genome shotgun (WGS) entry which is preliminary data.</text>
</comment>
<proteinExistence type="predicted"/>
<dbReference type="RefSeq" id="XP_046058256.1">
    <property type="nucleotide sequence ID" value="XM_046208502.1"/>
</dbReference>
<protein>
    <submittedName>
        <fullName evidence="1">Uncharacterized protein</fullName>
    </submittedName>
</protein>
<gene>
    <name evidence="1" type="ORF">OGAPHI_007139</name>
</gene>